<dbReference type="RefSeq" id="WP_377239283.1">
    <property type="nucleotide sequence ID" value="NZ_JBHLXP010000001.1"/>
</dbReference>
<sequence length="162" mass="17566">MSKYLKRIWLLVLVLCAAPGWSMPGQGQDKAQHGANKSGKHAEKAQKVAEKEHKFQQSKPSLAQPQSGLQLTLSSAGISVIDARQLVRQYQISGGRQLPPGIRKQLARGKPLPPGIAKKVTQPDLLVSLPQHNGYEWQICGSDLVLVAVATAVIADVLFDVF</sequence>
<keyword evidence="4" id="KW-1185">Reference proteome</keyword>
<dbReference type="Gene3D" id="3.10.450.160">
    <property type="entry name" value="inner membrane protein cigr"/>
    <property type="match status" value="1"/>
</dbReference>
<feature type="compositionally biased region" description="Polar residues" evidence="1">
    <location>
        <begin position="57"/>
        <end position="66"/>
    </location>
</feature>
<feature type="signal peptide" evidence="2">
    <location>
        <begin position="1"/>
        <end position="27"/>
    </location>
</feature>
<proteinExistence type="predicted"/>
<protein>
    <submittedName>
        <fullName evidence="3">Anti-virulence regulator CigR family protein</fullName>
    </submittedName>
</protein>
<name>A0ABV6B7D6_9GAMM</name>
<feature type="compositionally biased region" description="Basic and acidic residues" evidence="1">
    <location>
        <begin position="40"/>
        <end position="55"/>
    </location>
</feature>
<feature type="chain" id="PRO_5046437306" evidence="2">
    <location>
        <begin position="28"/>
        <end position="162"/>
    </location>
</feature>
<dbReference type="NCBIfam" id="NF040487">
    <property type="entry name" value="T3SS_CigR_fam"/>
    <property type="match status" value="1"/>
</dbReference>
<evidence type="ECO:0000313" key="4">
    <source>
        <dbReference type="Proteomes" id="UP001589813"/>
    </source>
</evidence>
<organism evidence="3 4">
    <name type="scientific">Rheinheimera tilapiae</name>
    <dbReference type="NCBI Taxonomy" id="875043"/>
    <lineage>
        <taxon>Bacteria</taxon>
        <taxon>Pseudomonadati</taxon>
        <taxon>Pseudomonadota</taxon>
        <taxon>Gammaproteobacteria</taxon>
        <taxon>Chromatiales</taxon>
        <taxon>Chromatiaceae</taxon>
        <taxon>Rheinheimera</taxon>
    </lineage>
</organism>
<gene>
    <name evidence="3" type="ORF">ACFFJP_00300</name>
</gene>
<dbReference type="Proteomes" id="UP001589813">
    <property type="component" value="Unassembled WGS sequence"/>
</dbReference>
<keyword evidence="2" id="KW-0732">Signal</keyword>
<dbReference type="EMBL" id="JBHLXP010000001">
    <property type="protein sequence ID" value="MFC0046722.1"/>
    <property type="molecule type" value="Genomic_DNA"/>
</dbReference>
<feature type="region of interest" description="Disordered" evidence="1">
    <location>
        <begin position="24"/>
        <end position="66"/>
    </location>
</feature>
<evidence type="ECO:0000256" key="1">
    <source>
        <dbReference type="SAM" id="MobiDB-lite"/>
    </source>
</evidence>
<evidence type="ECO:0000256" key="2">
    <source>
        <dbReference type="SAM" id="SignalP"/>
    </source>
</evidence>
<accession>A0ABV6B7D6</accession>
<comment type="caution">
    <text evidence="3">The sequence shown here is derived from an EMBL/GenBank/DDBJ whole genome shotgun (WGS) entry which is preliminary data.</text>
</comment>
<evidence type="ECO:0000313" key="3">
    <source>
        <dbReference type="EMBL" id="MFC0046722.1"/>
    </source>
</evidence>
<reference evidence="3 4" key="1">
    <citation type="submission" date="2024-09" db="EMBL/GenBank/DDBJ databases">
        <authorList>
            <person name="Sun Q."/>
            <person name="Mori K."/>
        </authorList>
    </citation>
    <scope>NUCLEOTIDE SEQUENCE [LARGE SCALE GENOMIC DNA]</scope>
    <source>
        <strain evidence="3 4">KCTC 23315</strain>
    </source>
</reference>